<organism evidence="1 2">
    <name type="scientific">Luteolibacter yonseiensis</name>
    <dbReference type="NCBI Taxonomy" id="1144680"/>
    <lineage>
        <taxon>Bacteria</taxon>
        <taxon>Pseudomonadati</taxon>
        <taxon>Verrucomicrobiota</taxon>
        <taxon>Verrucomicrobiia</taxon>
        <taxon>Verrucomicrobiales</taxon>
        <taxon>Verrucomicrobiaceae</taxon>
        <taxon>Luteolibacter</taxon>
    </lineage>
</organism>
<keyword evidence="2" id="KW-1185">Reference proteome</keyword>
<name>A0A934R8U0_9BACT</name>
<dbReference type="EMBL" id="JAENIK010000012">
    <property type="protein sequence ID" value="MBK1817330.1"/>
    <property type="molecule type" value="Genomic_DNA"/>
</dbReference>
<evidence type="ECO:0000313" key="2">
    <source>
        <dbReference type="Proteomes" id="UP000600139"/>
    </source>
</evidence>
<gene>
    <name evidence="1" type="ORF">JIN84_17045</name>
</gene>
<protein>
    <submittedName>
        <fullName evidence="1">Uncharacterized protein</fullName>
    </submittedName>
</protein>
<sequence length="300" mass="32038">MACNRPLGPYLSREKHGKTPRYPALLGILLTALPLQAFPPAPFHTIYGDVRDDQGALIPADGAAVVMSQGGVQKMREQLTAGNGADFNYQLRMRIDMGRNLTSSYSSLVVSTASAYTLSVDIGGVSYQPLEITAGTPTVGGPASRIRLDLTLGVDSDGDGLPDAWEESQLYQAGYLPGPDGWDLSLLDRNGDLDKDGLSNATEYIAGTYAGDANSTISLAIKEKAGEDVRLETYAIYGKSYTIESSMDLKTWTATSFSTTNPATDASASFKSALVSTTTGITSLYVKAAATNTYYRLRIR</sequence>
<comment type="caution">
    <text evidence="1">The sequence shown here is derived from an EMBL/GenBank/DDBJ whole genome shotgun (WGS) entry which is preliminary data.</text>
</comment>
<dbReference type="RefSeq" id="WP_200352275.1">
    <property type="nucleotide sequence ID" value="NZ_BAABHZ010000001.1"/>
</dbReference>
<evidence type="ECO:0000313" key="1">
    <source>
        <dbReference type="EMBL" id="MBK1817330.1"/>
    </source>
</evidence>
<accession>A0A934R8U0</accession>
<reference evidence="1" key="1">
    <citation type="submission" date="2021-01" db="EMBL/GenBank/DDBJ databases">
        <title>Modified the classification status of verrucomicrobia.</title>
        <authorList>
            <person name="Feng X."/>
        </authorList>
    </citation>
    <scope>NUCLEOTIDE SEQUENCE</scope>
    <source>
        <strain evidence="1">JCM 18052</strain>
    </source>
</reference>
<dbReference type="Proteomes" id="UP000600139">
    <property type="component" value="Unassembled WGS sequence"/>
</dbReference>
<dbReference type="AlphaFoldDB" id="A0A934R8U0"/>
<proteinExistence type="predicted"/>